<reference evidence="1 2" key="1">
    <citation type="submission" date="2022-09" db="EMBL/GenBank/DDBJ databases">
        <title>Genome sequencing of Flavivirga sp. MEBiC05379.</title>
        <authorList>
            <person name="Oh H.-M."/>
            <person name="Kwon K.K."/>
            <person name="Park M.J."/>
            <person name="Yang S.-H."/>
        </authorList>
    </citation>
    <scope>NUCLEOTIDE SEQUENCE [LARGE SCALE GENOMIC DNA]</scope>
    <source>
        <strain evidence="1 2">MEBiC05379</strain>
    </source>
</reference>
<dbReference type="EMBL" id="JAODOP010000004">
    <property type="protein sequence ID" value="MEF3835702.1"/>
    <property type="molecule type" value="Genomic_DNA"/>
</dbReference>
<keyword evidence="2" id="KW-1185">Reference proteome</keyword>
<dbReference type="RefSeq" id="WP_303307982.1">
    <property type="nucleotide sequence ID" value="NZ_JAODOP010000004.1"/>
</dbReference>
<gene>
    <name evidence="1" type="ORF">N1F79_21435</name>
</gene>
<comment type="caution">
    <text evidence="1">The sequence shown here is derived from an EMBL/GenBank/DDBJ whole genome shotgun (WGS) entry which is preliminary data.</text>
</comment>
<protein>
    <submittedName>
        <fullName evidence="1">DUF4270 domain-containing protein</fullName>
    </submittedName>
</protein>
<evidence type="ECO:0000313" key="1">
    <source>
        <dbReference type="EMBL" id="MEF3835702.1"/>
    </source>
</evidence>
<dbReference type="InterPro" id="IPR025366">
    <property type="entry name" value="DUF4270"/>
</dbReference>
<proteinExistence type="predicted"/>
<dbReference type="Pfam" id="PF14092">
    <property type="entry name" value="DUF4270"/>
    <property type="match status" value="1"/>
</dbReference>
<accession>A0ABU7XY82</accession>
<sequence length="429" mass="48750">MRYIVLLLIIVSCLSCNKEEEEFTLQIGEDFVESTTKVYFIDTLTVKASTFQFDSLIVSSPNRLLIGAYNDPAFGKTLSKSFVQLTNTIYSIDDDAVYDSIALVLNPDRYFYNDTIPIQQFKVYEVLDDIESDEGFYYNTTNFNYNTIPIAVKDFLATPNKSDSLDIKVNDVFGLTLFNKLKENDINSGSEFLDEYKGLLIEANNNVNTTVLGFSTDSFLRLYYTVDDNDNDPEEKTIDFAINPSNTFNQISSEKSGTYFENIVNQETLIPSSETDNSSFIQAGIGIVTRLDIPYLKSLNDISSQGVVVDAKLKFSLKENTYSDNLYTKDSLQVYIIDNKANVLSNLTFDGETPIMSTIENDNPEFDSGFYTINILPFISLKQNETHEEYFLAIYSQNFNNSVDRYIFNGNLAPNNVRMKLELTYATYD</sequence>
<evidence type="ECO:0000313" key="2">
    <source>
        <dbReference type="Proteomes" id="UP001337305"/>
    </source>
</evidence>
<dbReference type="Proteomes" id="UP001337305">
    <property type="component" value="Unassembled WGS sequence"/>
</dbReference>
<name>A0ABU7XY82_9FLAO</name>
<organism evidence="1 2">
    <name type="scientific">Flavivirga spongiicola</name>
    <dbReference type="NCBI Taxonomy" id="421621"/>
    <lineage>
        <taxon>Bacteria</taxon>
        <taxon>Pseudomonadati</taxon>
        <taxon>Bacteroidota</taxon>
        <taxon>Flavobacteriia</taxon>
        <taxon>Flavobacteriales</taxon>
        <taxon>Flavobacteriaceae</taxon>
        <taxon>Flavivirga</taxon>
    </lineage>
</organism>